<comment type="caution">
    <text evidence="1">The sequence shown here is derived from an EMBL/GenBank/DDBJ whole genome shotgun (WGS) entry which is preliminary data.</text>
</comment>
<evidence type="ECO:0000313" key="1">
    <source>
        <dbReference type="EMBL" id="KAK7012986.1"/>
    </source>
</evidence>
<evidence type="ECO:0000313" key="2">
    <source>
        <dbReference type="Proteomes" id="UP001362999"/>
    </source>
</evidence>
<sequence length="223" mass="25382">MLWVHTSTSLYHFERHESVPSTLSYDIWTDLRTSDPVPSTKILEALGPFMKAQTDAFRMQENIGLRAYLAWRNFDIGGPLITATGLYCIDTQLVLPPTDLAVTNQLHEMYMKHIIYGNDAWSYDKELKTAQETAAAEEVNPATPVQAFSSISAGITARSAKRLLVFLQREMEVLFEEAVRGVLCQKGRDPLEMRRFIKMLEYQMSGSELWATETLRYYDSAAV</sequence>
<dbReference type="EMBL" id="JAWWNJ010000061">
    <property type="protein sequence ID" value="KAK7012986.1"/>
    <property type="molecule type" value="Genomic_DNA"/>
</dbReference>
<name>A0AAW0AJM7_9AGAR</name>
<keyword evidence="2" id="KW-1185">Reference proteome</keyword>
<organism evidence="1 2">
    <name type="scientific">Favolaschia claudopus</name>
    <dbReference type="NCBI Taxonomy" id="2862362"/>
    <lineage>
        <taxon>Eukaryota</taxon>
        <taxon>Fungi</taxon>
        <taxon>Dikarya</taxon>
        <taxon>Basidiomycota</taxon>
        <taxon>Agaricomycotina</taxon>
        <taxon>Agaricomycetes</taxon>
        <taxon>Agaricomycetidae</taxon>
        <taxon>Agaricales</taxon>
        <taxon>Marasmiineae</taxon>
        <taxon>Mycenaceae</taxon>
        <taxon>Favolaschia</taxon>
    </lineage>
</organism>
<dbReference type="Gene3D" id="1.10.600.10">
    <property type="entry name" value="Farnesyl Diphosphate Synthase"/>
    <property type="match status" value="1"/>
</dbReference>
<dbReference type="Proteomes" id="UP001362999">
    <property type="component" value="Unassembled WGS sequence"/>
</dbReference>
<dbReference type="InterPro" id="IPR008949">
    <property type="entry name" value="Isoprenoid_synthase_dom_sf"/>
</dbReference>
<reference evidence="1 2" key="1">
    <citation type="journal article" date="2024" name="J Genomics">
        <title>Draft genome sequencing and assembly of Favolaschia claudopus CIRM-BRFM 2984 isolated from oak limbs.</title>
        <authorList>
            <person name="Navarro D."/>
            <person name="Drula E."/>
            <person name="Chaduli D."/>
            <person name="Cazenave R."/>
            <person name="Ahrendt S."/>
            <person name="Wang J."/>
            <person name="Lipzen A."/>
            <person name="Daum C."/>
            <person name="Barry K."/>
            <person name="Grigoriev I.V."/>
            <person name="Favel A."/>
            <person name="Rosso M.N."/>
            <person name="Martin F."/>
        </authorList>
    </citation>
    <scope>NUCLEOTIDE SEQUENCE [LARGE SCALE GENOMIC DNA]</scope>
    <source>
        <strain evidence="1 2">CIRM-BRFM 2984</strain>
    </source>
</reference>
<dbReference type="SUPFAM" id="SSF48576">
    <property type="entry name" value="Terpenoid synthases"/>
    <property type="match status" value="1"/>
</dbReference>
<accession>A0AAW0AJM7</accession>
<proteinExistence type="predicted"/>
<dbReference type="AlphaFoldDB" id="A0AAW0AJM7"/>
<protein>
    <submittedName>
        <fullName evidence="1">Uncharacterized protein</fullName>
    </submittedName>
</protein>
<gene>
    <name evidence="1" type="ORF">R3P38DRAFT_3581449</name>
</gene>